<keyword evidence="6 9" id="KW-0862">Zinc</keyword>
<dbReference type="SUPFAM" id="SSF57716">
    <property type="entry name" value="Glucocorticoid receptor-like (DNA-binding domain)"/>
    <property type="match status" value="5"/>
</dbReference>
<dbReference type="GO" id="GO:0031941">
    <property type="term" value="C:filamentous actin"/>
    <property type="evidence" value="ECO:0007669"/>
    <property type="project" value="TreeGrafter"/>
</dbReference>
<dbReference type="InterPro" id="IPR050604">
    <property type="entry name" value="PDZ-LIM_domain"/>
</dbReference>
<feature type="domain" description="LIM zinc-binding" evidence="11">
    <location>
        <begin position="168"/>
        <end position="227"/>
    </location>
</feature>
<dbReference type="KEGG" id="muo:115481729"/>
<dbReference type="GO" id="GO:0051371">
    <property type="term" value="F:muscle alpha-actinin binding"/>
    <property type="evidence" value="ECO:0007669"/>
    <property type="project" value="TreeGrafter"/>
</dbReference>
<sequence>MDDLDILLAELETLSVEGSSKKMPEQTQNYDLLSQPVKQGNGQATSEPSGSPSSLKPALTFPTREEPGVKNKVQPVYVTHLQDNKENVYSEVPEIELPLQSPPPSSAVQQLDSLMTHLFNIQSKFPVSKDPPQESPTLHFAHSNNLNNMLGDLEQEMKNLGAAATSKGVCASCGKAIAGKMITVLGKTWHVEHFTCTHCGEEIGTQQFFERNGLAYCKRDYQDLFSPPCAYCAAPVLDKVLTAMDKTWHPEHFFCAHCGEVFGEEGFHERNGKPFCRKDFLNIFSPRCSRCNQPVLDNYFSALNAAWHPECFVCGDCSCTFSQGSFFELNGHPYCELDYHRRQGSICHTCQKPIIGRCVSAMGSRFHPEHFVCAFCLKQLNQGIFQEQNDKPYCNACYGRLFV</sequence>
<evidence type="ECO:0000256" key="5">
    <source>
        <dbReference type="ARBA" id="ARBA00022737"/>
    </source>
</evidence>
<feature type="domain" description="LIM zinc-binding" evidence="11">
    <location>
        <begin position="228"/>
        <end position="285"/>
    </location>
</feature>
<dbReference type="OrthoDB" id="15567at2759"/>
<protein>
    <submittedName>
        <fullName evidence="13 14">Leupaxin isoform X1</fullName>
    </submittedName>
</protein>
<evidence type="ECO:0000256" key="6">
    <source>
        <dbReference type="ARBA" id="ARBA00022833"/>
    </source>
</evidence>
<dbReference type="AlphaFoldDB" id="A0A6P7ZTT5"/>
<dbReference type="GO" id="GO:0030036">
    <property type="term" value="P:actin cytoskeleton organization"/>
    <property type="evidence" value="ECO:0007669"/>
    <property type="project" value="TreeGrafter"/>
</dbReference>
<evidence type="ECO:0000256" key="9">
    <source>
        <dbReference type="PROSITE-ProRule" id="PRU00125"/>
    </source>
</evidence>
<dbReference type="PROSITE" id="PS50023">
    <property type="entry name" value="LIM_DOMAIN_2"/>
    <property type="match status" value="4"/>
</dbReference>
<evidence type="ECO:0000256" key="2">
    <source>
        <dbReference type="ARBA" id="ARBA00004496"/>
    </source>
</evidence>
<dbReference type="CDD" id="cd09338">
    <property type="entry name" value="LIM3_Paxillin_like"/>
    <property type="match status" value="1"/>
</dbReference>
<feature type="region of interest" description="Disordered" evidence="10">
    <location>
        <begin position="16"/>
        <end position="67"/>
    </location>
</feature>
<dbReference type="GO" id="GO:0005912">
    <property type="term" value="C:adherens junction"/>
    <property type="evidence" value="ECO:0007669"/>
    <property type="project" value="TreeGrafter"/>
</dbReference>
<dbReference type="PANTHER" id="PTHR24214:SF62">
    <property type="entry name" value="LEUPAXIN"/>
    <property type="match status" value="1"/>
</dbReference>
<keyword evidence="8 9" id="KW-0440">LIM domain</keyword>
<evidence type="ECO:0000256" key="7">
    <source>
        <dbReference type="ARBA" id="ARBA00022949"/>
    </source>
</evidence>
<feature type="domain" description="LIM zinc-binding" evidence="11">
    <location>
        <begin position="346"/>
        <end position="403"/>
    </location>
</feature>
<dbReference type="GO" id="GO:0005925">
    <property type="term" value="C:focal adhesion"/>
    <property type="evidence" value="ECO:0007669"/>
    <property type="project" value="UniProtKB-SubCell"/>
</dbReference>
<dbReference type="GeneID" id="115481729"/>
<dbReference type="PROSITE" id="PS00478">
    <property type="entry name" value="LIM_DOMAIN_1"/>
    <property type="match status" value="2"/>
</dbReference>
<dbReference type="Proteomes" id="UP000515156">
    <property type="component" value="Chromosome 1"/>
</dbReference>
<dbReference type="CDD" id="cd09339">
    <property type="entry name" value="LIM4_Paxillin_like"/>
    <property type="match status" value="1"/>
</dbReference>
<gene>
    <name evidence="13 14" type="primary">LPXN</name>
</gene>
<dbReference type="RefSeq" id="XP_030076947.1">
    <property type="nucleotide sequence ID" value="XM_030221087.1"/>
</dbReference>
<dbReference type="GO" id="GO:0007507">
    <property type="term" value="P:heart development"/>
    <property type="evidence" value="ECO:0007669"/>
    <property type="project" value="TreeGrafter"/>
</dbReference>
<evidence type="ECO:0000256" key="8">
    <source>
        <dbReference type="ARBA" id="ARBA00023038"/>
    </source>
</evidence>
<accession>A0A6P7ZTT5</accession>
<dbReference type="InterPro" id="IPR001781">
    <property type="entry name" value="Znf_LIM"/>
</dbReference>
<name>A0A6P7ZTT5_9AMPH</name>
<dbReference type="GO" id="GO:0001725">
    <property type="term" value="C:stress fiber"/>
    <property type="evidence" value="ECO:0007669"/>
    <property type="project" value="TreeGrafter"/>
</dbReference>
<evidence type="ECO:0000313" key="12">
    <source>
        <dbReference type="Proteomes" id="UP000515156"/>
    </source>
</evidence>
<feature type="domain" description="LIM zinc-binding" evidence="11">
    <location>
        <begin position="286"/>
        <end position="345"/>
    </location>
</feature>
<organism evidence="12 13">
    <name type="scientific">Microcaecilia unicolor</name>
    <dbReference type="NCBI Taxonomy" id="1415580"/>
    <lineage>
        <taxon>Eukaryota</taxon>
        <taxon>Metazoa</taxon>
        <taxon>Chordata</taxon>
        <taxon>Craniata</taxon>
        <taxon>Vertebrata</taxon>
        <taxon>Euteleostomi</taxon>
        <taxon>Amphibia</taxon>
        <taxon>Gymnophiona</taxon>
        <taxon>Siphonopidae</taxon>
        <taxon>Microcaecilia</taxon>
    </lineage>
</organism>
<keyword evidence="12" id="KW-1185">Reference proteome</keyword>
<evidence type="ECO:0000259" key="11">
    <source>
        <dbReference type="PROSITE" id="PS50023"/>
    </source>
</evidence>
<dbReference type="CDD" id="cd09337">
    <property type="entry name" value="LIM2_Paxillin_like"/>
    <property type="match status" value="1"/>
</dbReference>
<evidence type="ECO:0000313" key="14">
    <source>
        <dbReference type="RefSeq" id="XP_030076947.1"/>
    </source>
</evidence>
<dbReference type="RefSeq" id="XP_030076939.1">
    <property type="nucleotide sequence ID" value="XM_030221079.1"/>
</dbReference>
<evidence type="ECO:0000256" key="10">
    <source>
        <dbReference type="SAM" id="MobiDB-lite"/>
    </source>
</evidence>
<dbReference type="FunFam" id="2.10.110.10:FF:000009">
    <property type="entry name" value="Paxillin isoform 1"/>
    <property type="match status" value="1"/>
</dbReference>
<keyword evidence="3" id="KW-0963">Cytoplasm</keyword>
<evidence type="ECO:0000256" key="4">
    <source>
        <dbReference type="ARBA" id="ARBA00022723"/>
    </source>
</evidence>
<comment type="subcellular location">
    <subcellularLocation>
        <location evidence="1">Cell junction</location>
        <location evidence="1">Focal adhesion</location>
    </subcellularLocation>
    <subcellularLocation>
        <location evidence="2">Cytoplasm</location>
    </subcellularLocation>
</comment>
<dbReference type="PANTHER" id="PTHR24214">
    <property type="entry name" value="PDZ AND LIM DOMAIN PROTEIN ZASP"/>
    <property type="match status" value="1"/>
</dbReference>
<dbReference type="GO" id="GO:0046872">
    <property type="term" value="F:metal ion binding"/>
    <property type="evidence" value="ECO:0007669"/>
    <property type="project" value="UniProtKB-KW"/>
</dbReference>
<keyword evidence="5" id="KW-0677">Repeat</keyword>
<dbReference type="CTD" id="9404"/>
<dbReference type="FunFam" id="2.10.110.10:FF:000018">
    <property type="entry name" value="Paxillin isoform 1"/>
    <property type="match status" value="1"/>
</dbReference>
<proteinExistence type="predicted"/>
<dbReference type="GO" id="GO:0003779">
    <property type="term" value="F:actin binding"/>
    <property type="evidence" value="ECO:0007669"/>
    <property type="project" value="TreeGrafter"/>
</dbReference>
<dbReference type="Gene3D" id="2.10.110.10">
    <property type="entry name" value="Cysteine Rich Protein"/>
    <property type="match status" value="4"/>
</dbReference>
<dbReference type="SMART" id="SM00132">
    <property type="entry name" value="LIM"/>
    <property type="match status" value="4"/>
</dbReference>
<dbReference type="FunFam" id="2.10.110.10:FF:000008">
    <property type="entry name" value="Paxillin isoform 1"/>
    <property type="match status" value="1"/>
</dbReference>
<evidence type="ECO:0000256" key="3">
    <source>
        <dbReference type="ARBA" id="ARBA00022490"/>
    </source>
</evidence>
<feature type="compositionally biased region" description="Polar residues" evidence="10">
    <location>
        <begin position="25"/>
        <end position="54"/>
    </location>
</feature>
<keyword evidence="4 9" id="KW-0479">Metal-binding</keyword>
<reference evidence="13 14" key="1">
    <citation type="submission" date="2025-04" db="UniProtKB">
        <authorList>
            <consortium name="RefSeq"/>
        </authorList>
    </citation>
    <scope>IDENTIFICATION</scope>
</reference>
<evidence type="ECO:0000256" key="1">
    <source>
        <dbReference type="ARBA" id="ARBA00004246"/>
    </source>
</evidence>
<evidence type="ECO:0000313" key="13">
    <source>
        <dbReference type="RefSeq" id="XP_030076939.1"/>
    </source>
</evidence>
<keyword evidence="7" id="KW-0965">Cell junction</keyword>
<dbReference type="GO" id="GO:0030018">
    <property type="term" value="C:Z disc"/>
    <property type="evidence" value="ECO:0007669"/>
    <property type="project" value="TreeGrafter"/>
</dbReference>
<dbReference type="Pfam" id="PF00412">
    <property type="entry name" value="LIM"/>
    <property type="match status" value="4"/>
</dbReference>
<dbReference type="GO" id="GO:0061061">
    <property type="term" value="P:muscle structure development"/>
    <property type="evidence" value="ECO:0007669"/>
    <property type="project" value="TreeGrafter"/>
</dbReference>